<dbReference type="PANTHER" id="PTHR37844">
    <property type="entry name" value="SER/THR PROTEIN PHOSPHATASE SUPERFAMILY (AFU_ORTHOLOGUE AFUA_1G14840)"/>
    <property type="match status" value="1"/>
</dbReference>
<dbReference type="InterPro" id="IPR029052">
    <property type="entry name" value="Metallo-depent_PP-like"/>
</dbReference>
<organism evidence="2 3">
    <name type="scientific">Lophium mytilinum</name>
    <dbReference type="NCBI Taxonomy" id="390894"/>
    <lineage>
        <taxon>Eukaryota</taxon>
        <taxon>Fungi</taxon>
        <taxon>Dikarya</taxon>
        <taxon>Ascomycota</taxon>
        <taxon>Pezizomycotina</taxon>
        <taxon>Dothideomycetes</taxon>
        <taxon>Pleosporomycetidae</taxon>
        <taxon>Mytilinidiales</taxon>
        <taxon>Mytilinidiaceae</taxon>
        <taxon>Lophium</taxon>
    </lineage>
</organism>
<dbReference type="Gene3D" id="3.60.21.10">
    <property type="match status" value="1"/>
</dbReference>
<sequence length="296" mass="33879">MAIQLQVMSDLHLETPVTRPAYSQFVITPQCPNLALLGDIGNVVDPRLLEFLRAQLQHFELVFFLLGNHEPYDSNYSITIERLRKFEKEANQARQVPNSACGRFVFLDQTRFDISGSVTILGCTFFSQIADEQKDSITRFVSDFEKIEGWTVDQHNAAHEDDLAWLNAQVTAIEQDEPWRSIVVLTHHSPTLLPTAHDARHLEDGNEVRSAFVTDVSRERCWTSKNVKVWAFGHTHFNCDFEDDRTGIRVVANQKGYSRTENVTFDVEKVIEIEGMSAVKRRWKTSKGKSHKCVVQ</sequence>
<evidence type="ECO:0000259" key="1">
    <source>
        <dbReference type="Pfam" id="PF00149"/>
    </source>
</evidence>
<dbReference type="EMBL" id="MU004197">
    <property type="protein sequence ID" value="KAF2490445.1"/>
    <property type="molecule type" value="Genomic_DNA"/>
</dbReference>
<dbReference type="GO" id="GO:0016787">
    <property type="term" value="F:hydrolase activity"/>
    <property type="evidence" value="ECO:0007669"/>
    <property type="project" value="InterPro"/>
</dbReference>
<dbReference type="PANTHER" id="PTHR37844:SF2">
    <property type="entry name" value="SER_THR PROTEIN PHOSPHATASE SUPERFAMILY (AFU_ORTHOLOGUE AFUA_1G14840)"/>
    <property type="match status" value="1"/>
</dbReference>
<protein>
    <recommendedName>
        <fullName evidence="1">Calcineurin-like phosphoesterase domain-containing protein</fullName>
    </recommendedName>
</protein>
<dbReference type="AlphaFoldDB" id="A0A6A6QDH3"/>
<name>A0A6A6QDH3_9PEZI</name>
<accession>A0A6A6QDH3</accession>
<proteinExistence type="predicted"/>
<reference evidence="2" key="1">
    <citation type="journal article" date="2020" name="Stud. Mycol.">
        <title>101 Dothideomycetes genomes: a test case for predicting lifestyles and emergence of pathogens.</title>
        <authorList>
            <person name="Haridas S."/>
            <person name="Albert R."/>
            <person name="Binder M."/>
            <person name="Bloem J."/>
            <person name="Labutti K."/>
            <person name="Salamov A."/>
            <person name="Andreopoulos B."/>
            <person name="Baker S."/>
            <person name="Barry K."/>
            <person name="Bills G."/>
            <person name="Bluhm B."/>
            <person name="Cannon C."/>
            <person name="Castanera R."/>
            <person name="Culley D."/>
            <person name="Daum C."/>
            <person name="Ezra D."/>
            <person name="Gonzalez J."/>
            <person name="Henrissat B."/>
            <person name="Kuo A."/>
            <person name="Liang C."/>
            <person name="Lipzen A."/>
            <person name="Lutzoni F."/>
            <person name="Magnuson J."/>
            <person name="Mondo S."/>
            <person name="Nolan M."/>
            <person name="Ohm R."/>
            <person name="Pangilinan J."/>
            <person name="Park H.-J."/>
            <person name="Ramirez L."/>
            <person name="Alfaro M."/>
            <person name="Sun H."/>
            <person name="Tritt A."/>
            <person name="Yoshinaga Y."/>
            <person name="Zwiers L.-H."/>
            <person name="Turgeon B."/>
            <person name="Goodwin S."/>
            <person name="Spatafora J."/>
            <person name="Crous P."/>
            <person name="Grigoriev I."/>
        </authorList>
    </citation>
    <scope>NUCLEOTIDE SEQUENCE</scope>
    <source>
        <strain evidence="2">CBS 269.34</strain>
    </source>
</reference>
<evidence type="ECO:0000313" key="2">
    <source>
        <dbReference type="EMBL" id="KAF2490445.1"/>
    </source>
</evidence>
<feature type="domain" description="Calcineurin-like phosphoesterase" evidence="1">
    <location>
        <begin position="7"/>
        <end position="236"/>
    </location>
</feature>
<dbReference type="InterPro" id="IPR004843">
    <property type="entry name" value="Calcineurin-like_PHP"/>
</dbReference>
<dbReference type="SUPFAM" id="SSF56300">
    <property type="entry name" value="Metallo-dependent phosphatases"/>
    <property type="match status" value="1"/>
</dbReference>
<gene>
    <name evidence="2" type="ORF">BU16DRAFT_530931</name>
</gene>
<dbReference type="OrthoDB" id="550558at2759"/>
<dbReference type="Pfam" id="PF00149">
    <property type="entry name" value="Metallophos"/>
    <property type="match status" value="1"/>
</dbReference>
<evidence type="ECO:0000313" key="3">
    <source>
        <dbReference type="Proteomes" id="UP000799750"/>
    </source>
</evidence>
<keyword evidence="3" id="KW-1185">Reference proteome</keyword>
<dbReference type="Proteomes" id="UP000799750">
    <property type="component" value="Unassembled WGS sequence"/>
</dbReference>